<dbReference type="InterPro" id="IPR020980">
    <property type="entry name" value="Membrane_HflK_N"/>
</dbReference>
<dbReference type="InterPro" id="IPR036013">
    <property type="entry name" value="Band_7/SPFH_dom_sf"/>
</dbReference>
<protein>
    <recommendedName>
        <fullName evidence="6">Protein HflK</fullName>
    </recommendedName>
</protein>
<feature type="domain" description="Band 7" evidence="8">
    <location>
        <begin position="78"/>
        <end position="261"/>
    </location>
</feature>
<keyword evidence="3 6" id="KW-0812">Transmembrane</keyword>
<name>A0A0A0CZI5_9PROT</name>
<feature type="region of interest" description="Disordered" evidence="7">
    <location>
        <begin position="1"/>
        <end position="38"/>
    </location>
</feature>
<dbReference type="PANTHER" id="PTHR43327">
    <property type="entry name" value="STOMATIN-LIKE PROTEIN 2, MITOCHONDRIAL"/>
    <property type="match status" value="1"/>
</dbReference>
<dbReference type="Pfam" id="PF01145">
    <property type="entry name" value="Band_7"/>
    <property type="match status" value="1"/>
</dbReference>
<comment type="subunit">
    <text evidence="6">HflC and HflK may interact to form a multimeric complex.</text>
</comment>
<proteinExistence type="inferred from homology"/>
<evidence type="ECO:0000256" key="2">
    <source>
        <dbReference type="ARBA" id="ARBA00006971"/>
    </source>
</evidence>
<dbReference type="InterPro" id="IPR001107">
    <property type="entry name" value="Band_7"/>
</dbReference>
<dbReference type="GO" id="GO:0016020">
    <property type="term" value="C:membrane"/>
    <property type="evidence" value="ECO:0007669"/>
    <property type="project" value="UniProtKB-SubCell"/>
</dbReference>
<comment type="similarity">
    <text evidence="2 6">Belongs to the band 7/mec-2 family. HflK subfamily.</text>
</comment>
<keyword evidence="5 6" id="KW-0472">Membrane</keyword>
<evidence type="ECO:0000256" key="3">
    <source>
        <dbReference type="ARBA" id="ARBA00022692"/>
    </source>
</evidence>
<comment type="caution">
    <text evidence="9">The sequence shown here is derived from an EMBL/GenBank/DDBJ whole genome shotgun (WGS) entry which is preliminary data.</text>
</comment>
<dbReference type="EMBL" id="JANX01000571">
    <property type="protein sequence ID" value="KGM31194.1"/>
    <property type="molecule type" value="Genomic_DNA"/>
</dbReference>
<sequence length="381" mass="41330">MPWSNQGGGGGGGGPWGGSPQGGGQNPWGRGGGPSQADIEDMIRRGQDRFRQVMPKGFGGGRGILVAIVVIIIGWLLTGIYRVQPDELGVVQRFGAYVRTEQPGLRYHLPAPIETVTKPSVTTQNRIEIGFSSGEGRASPRDVPDESQMLTGDENIIDIDFVVLWRISDPVAYLFNIKNADATVKVAAESAMREVIGRTEIQPALNEARGRIEQDARRLLQATLDSYGTPGRPGAGVVIDQVQLQKVAPPQQVIDAFDDVQRARQDQDRLRNDAETYRNDIVPRARGDAARVVQEAEAYREQVVAKAQGDTARFTSVLQSYRAAPEITAERFYLETLESVLKGSNKILIDDAVGGQGVLPYLPLNELINKPAAAPAQRGGQ</sequence>
<evidence type="ECO:0000313" key="9">
    <source>
        <dbReference type="EMBL" id="KGM31194.1"/>
    </source>
</evidence>
<evidence type="ECO:0000256" key="6">
    <source>
        <dbReference type="RuleBase" id="RU364113"/>
    </source>
</evidence>
<dbReference type="Pfam" id="PF12221">
    <property type="entry name" value="HflK_N"/>
    <property type="match status" value="1"/>
</dbReference>
<dbReference type="Gene3D" id="3.30.479.30">
    <property type="entry name" value="Band 7 domain"/>
    <property type="match status" value="1"/>
</dbReference>
<evidence type="ECO:0000259" key="8">
    <source>
        <dbReference type="SMART" id="SM00244"/>
    </source>
</evidence>
<evidence type="ECO:0000313" key="10">
    <source>
        <dbReference type="Proteomes" id="UP000029995"/>
    </source>
</evidence>
<evidence type="ECO:0000256" key="5">
    <source>
        <dbReference type="ARBA" id="ARBA00023136"/>
    </source>
</evidence>
<dbReference type="AlphaFoldDB" id="A0A0A0CZI5"/>
<dbReference type="PANTHER" id="PTHR43327:SF2">
    <property type="entry name" value="MODULATOR OF FTSH PROTEASE HFLK"/>
    <property type="match status" value="1"/>
</dbReference>
<dbReference type="OrthoDB" id="9779595at2"/>
<reference evidence="9 10" key="1">
    <citation type="submission" date="2014-01" db="EMBL/GenBank/DDBJ databases">
        <title>Genome sequence determination for a cystic fibrosis isolate, Inquilinus limosus.</title>
        <authorList>
            <person name="Pino M."/>
            <person name="Di Conza J."/>
            <person name="Gutkind G."/>
        </authorList>
    </citation>
    <scope>NUCLEOTIDE SEQUENCE [LARGE SCALE GENOMIC DNA]</scope>
    <source>
        <strain evidence="9 10">MP06</strain>
    </source>
</reference>
<comment type="function">
    <text evidence="6">HflC and HflK could encode or regulate a protease.</text>
</comment>
<feature type="transmembrane region" description="Helical" evidence="6">
    <location>
        <begin position="64"/>
        <end position="83"/>
    </location>
</feature>
<evidence type="ECO:0000256" key="1">
    <source>
        <dbReference type="ARBA" id="ARBA00004167"/>
    </source>
</evidence>
<feature type="compositionally biased region" description="Gly residues" evidence="7">
    <location>
        <begin position="1"/>
        <end position="34"/>
    </location>
</feature>
<organism evidence="9 10">
    <name type="scientific">Inquilinus limosus MP06</name>
    <dbReference type="NCBI Taxonomy" id="1398085"/>
    <lineage>
        <taxon>Bacteria</taxon>
        <taxon>Pseudomonadati</taxon>
        <taxon>Pseudomonadota</taxon>
        <taxon>Alphaproteobacteria</taxon>
        <taxon>Rhodospirillales</taxon>
        <taxon>Rhodospirillaceae</taxon>
        <taxon>Inquilinus</taxon>
    </lineage>
</organism>
<dbReference type="SUPFAM" id="SSF117892">
    <property type="entry name" value="Band 7/SPFH domain"/>
    <property type="match status" value="1"/>
</dbReference>
<dbReference type="NCBIfam" id="TIGR01933">
    <property type="entry name" value="hflK"/>
    <property type="match status" value="1"/>
</dbReference>
<accession>A0A0A0CZI5</accession>
<evidence type="ECO:0000256" key="4">
    <source>
        <dbReference type="ARBA" id="ARBA00022989"/>
    </source>
</evidence>
<dbReference type="CDD" id="cd03404">
    <property type="entry name" value="SPFH_HflK"/>
    <property type="match status" value="1"/>
</dbReference>
<dbReference type="InterPro" id="IPR050710">
    <property type="entry name" value="Band7/mec-2_domain"/>
</dbReference>
<dbReference type="Proteomes" id="UP000029995">
    <property type="component" value="Unassembled WGS sequence"/>
</dbReference>
<dbReference type="InterPro" id="IPR010201">
    <property type="entry name" value="HflK"/>
</dbReference>
<dbReference type="SMART" id="SM00244">
    <property type="entry name" value="PHB"/>
    <property type="match status" value="1"/>
</dbReference>
<comment type="subcellular location">
    <subcellularLocation>
        <location evidence="1">Membrane</location>
        <topology evidence="1">Single-pass membrane protein</topology>
    </subcellularLocation>
</comment>
<evidence type="ECO:0000256" key="7">
    <source>
        <dbReference type="SAM" id="MobiDB-lite"/>
    </source>
</evidence>
<gene>
    <name evidence="9" type="ORF">P409_28615</name>
</gene>
<keyword evidence="4 6" id="KW-1133">Transmembrane helix</keyword>